<organism evidence="1 2">
    <name type="scientific">Aureitalea marina</name>
    <dbReference type="NCBI Taxonomy" id="930804"/>
    <lineage>
        <taxon>Bacteria</taxon>
        <taxon>Pseudomonadati</taxon>
        <taxon>Bacteroidota</taxon>
        <taxon>Flavobacteriia</taxon>
        <taxon>Flavobacteriales</taxon>
        <taxon>Flavobacteriaceae</taxon>
        <taxon>Aureitalea</taxon>
    </lineage>
</organism>
<protein>
    <submittedName>
        <fullName evidence="1">Peptidylprolyl isomerase</fullName>
    </submittedName>
</protein>
<proteinExistence type="predicted"/>
<dbReference type="RefSeq" id="WP_104811869.1">
    <property type="nucleotide sequence ID" value="NZ_MQUB01000001.1"/>
</dbReference>
<dbReference type="Gene3D" id="3.10.50.40">
    <property type="match status" value="1"/>
</dbReference>
<name>A0A2S7KMX1_9FLAO</name>
<dbReference type="PROSITE" id="PS51257">
    <property type="entry name" value="PROKAR_LIPOPROTEIN"/>
    <property type="match status" value="1"/>
</dbReference>
<dbReference type="InterPro" id="IPR046357">
    <property type="entry name" value="PPIase_dom_sf"/>
</dbReference>
<keyword evidence="2" id="KW-1185">Reference proteome</keyword>
<dbReference type="GO" id="GO:0003755">
    <property type="term" value="F:peptidyl-prolyl cis-trans isomerase activity"/>
    <property type="evidence" value="ECO:0007669"/>
    <property type="project" value="InterPro"/>
</dbReference>
<dbReference type="OrthoDB" id="9785180at2"/>
<evidence type="ECO:0000313" key="1">
    <source>
        <dbReference type="EMBL" id="PQB03948.1"/>
    </source>
</evidence>
<accession>A0A2S7KMX1</accession>
<reference evidence="1 2" key="1">
    <citation type="submission" date="2016-11" db="EMBL/GenBank/DDBJ databases">
        <title>Trade-off between light-utilization and light-protection in marine flavobacteria.</title>
        <authorList>
            <person name="Kumagai Y."/>
        </authorList>
    </citation>
    <scope>NUCLEOTIDE SEQUENCE [LARGE SCALE GENOMIC DNA]</scope>
    <source>
        <strain evidence="1 2">NBRC 107741</strain>
    </source>
</reference>
<sequence>MRRNNRDRWSWILVIGILFALFSCDYIKQDEGRIPIARVNDSYLYLDEIEDLVFETTSPEDSAVIVGGYINRWATRQLLIDQAMINLSEQQQQQFDELVEDYRSELYTDAYKSMIVSRELDSTISESELNQYYEQNKANFRLNESLIKVRYVHLDPNYSDEEAVRQRLVRFDSADRSELSELSIQFMSYNFNDSTWFRQEALVETLPVLSDRLEVLKKSNFTLLQDSIGLYLVKIEDALAPNDPAPMSYVRPTIIQVILNKRKLELIKKLEKDITKDAINSNRFETYFPQ</sequence>
<dbReference type="AlphaFoldDB" id="A0A2S7KMX1"/>
<gene>
    <name evidence="1" type="ORF">BST85_02770</name>
</gene>
<dbReference type="Proteomes" id="UP000239800">
    <property type="component" value="Unassembled WGS sequence"/>
</dbReference>
<keyword evidence="1" id="KW-0413">Isomerase</keyword>
<comment type="caution">
    <text evidence="1">The sequence shown here is derived from an EMBL/GenBank/DDBJ whole genome shotgun (WGS) entry which is preliminary data.</text>
</comment>
<dbReference type="Gene3D" id="1.10.4030.10">
    <property type="entry name" value="Porin chaperone SurA, peptide-binding domain"/>
    <property type="match status" value="1"/>
</dbReference>
<dbReference type="InterPro" id="IPR027304">
    <property type="entry name" value="Trigger_fact/SurA_dom_sf"/>
</dbReference>
<dbReference type="EMBL" id="MQUB01000001">
    <property type="protein sequence ID" value="PQB03948.1"/>
    <property type="molecule type" value="Genomic_DNA"/>
</dbReference>
<dbReference type="SUPFAM" id="SSF109998">
    <property type="entry name" value="Triger factor/SurA peptide-binding domain-like"/>
    <property type="match status" value="1"/>
</dbReference>
<evidence type="ECO:0000313" key="2">
    <source>
        <dbReference type="Proteomes" id="UP000239800"/>
    </source>
</evidence>